<evidence type="ECO:0000256" key="1">
    <source>
        <dbReference type="SAM" id="Coils"/>
    </source>
</evidence>
<evidence type="ECO:0000256" key="2">
    <source>
        <dbReference type="SAM" id="Phobius"/>
    </source>
</evidence>
<feature type="transmembrane region" description="Helical" evidence="2">
    <location>
        <begin position="42"/>
        <end position="61"/>
    </location>
</feature>
<keyword evidence="2" id="KW-0472">Membrane</keyword>
<keyword evidence="2" id="KW-0812">Transmembrane</keyword>
<name>A0ABV8PZF4_9BACT</name>
<feature type="transmembrane region" description="Helical" evidence="2">
    <location>
        <begin position="68"/>
        <end position="94"/>
    </location>
</feature>
<feature type="coiled-coil region" evidence="1">
    <location>
        <begin position="134"/>
        <end position="180"/>
    </location>
</feature>
<dbReference type="InterPro" id="IPR010559">
    <property type="entry name" value="Sig_transdc_His_kin_internal"/>
</dbReference>
<keyword evidence="6" id="KW-1185">Reference proteome</keyword>
<organism evidence="5 6">
    <name type="scientific">Parasediminibacterium paludis</name>
    <dbReference type="NCBI Taxonomy" id="908966"/>
    <lineage>
        <taxon>Bacteria</taxon>
        <taxon>Pseudomonadati</taxon>
        <taxon>Bacteroidota</taxon>
        <taxon>Chitinophagia</taxon>
        <taxon>Chitinophagales</taxon>
        <taxon>Chitinophagaceae</taxon>
        <taxon>Parasediminibacterium</taxon>
    </lineage>
</organism>
<evidence type="ECO:0000259" key="4">
    <source>
        <dbReference type="Pfam" id="PF18663"/>
    </source>
</evidence>
<dbReference type="Pfam" id="PF18663">
    <property type="entry name" value="Pallilysin"/>
    <property type="match status" value="1"/>
</dbReference>
<dbReference type="InterPro" id="IPR041037">
    <property type="entry name" value="Pallilysin"/>
</dbReference>
<dbReference type="GO" id="GO:0004673">
    <property type="term" value="F:protein histidine kinase activity"/>
    <property type="evidence" value="ECO:0007669"/>
    <property type="project" value="UniProtKB-EC"/>
</dbReference>
<keyword evidence="5" id="KW-0418">Kinase</keyword>
<dbReference type="Pfam" id="PF06580">
    <property type="entry name" value="His_kinase"/>
    <property type="match status" value="1"/>
</dbReference>
<gene>
    <name evidence="5" type="ORF">ACFOW1_15810</name>
</gene>
<dbReference type="EC" id="2.7.13.3" evidence="5"/>
<feature type="transmembrane region" description="Helical" evidence="2">
    <location>
        <begin position="114"/>
        <end position="131"/>
    </location>
</feature>
<accession>A0ABV8PZF4</accession>
<feature type="domain" description="Pallilysin beta barrel" evidence="4">
    <location>
        <begin position="309"/>
        <end position="358"/>
    </location>
</feature>
<dbReference type="RefSeq" id="WP_379015614.1">
    <property type="nucleotide sequence ID" value="NZ_JBHSDC010000029.1"/>
</dbReference>
<keyword evidence="5" id="KW-0808">Transferase</keyword>
<keyword evidence="1" id="KW-0175">Coiled coil</keyword>
<feature type="transmembrane region" description="Helical" evidence="2">
    <location>
        <begin position="12"/>
        <end position="30"/>
    </location>
</feature>
<dbReference type="Proteomes" id="UP001595906">
    <property type="component" value="Unassembled WGS sequence"/>
</dbReference>
<reference evidence="6" key="1">
    <citation type="journal article" date="2019" name="Int. J. Syst. Evol. Microbiol.">
        <title>The Global Catalogue of Microorganisms (GCM) 10K type strain sequencing project: providing services to taxonomists for standard genome sequencing and annotation.</title>
        <authorList>
            <consortium name="The Broad Institute Genomics Platform"/>
            <consortium name="The Broad Institute Genome Sequencing Center for Infectious Disease"/>
            <person name="Wu L."/>
            <person name="Ma J."/>
        </authorList>
    </citation>
    <scope>NUCLEOTIDE SEQUENCE [LARGE SCALE GENOMIC DNA]</scope>
    <source>
        <strain evidence="6">CECT 8010</strain>
    </source>
</reference>
<dbReference type="EMBL" id="JBHSDC010000029">
    <property type="protein sequence ID" value="MFC4233367.1"/>
    <property type="molecule type" value="Genomic_DNA"/>
</dbReference>
<evidence type="ECO:0000259" key="3">
    <source>
        <dbReference type="Pfam" id="PF06580"/>
    </source>
</evidence>
<proteinExistence type="predicted"/>
<dbReference type="InterPro" id="IPR050640">
    <property type="entry name" value="Bact_2-comp_sensor_kinase"/>
</dbReference>
<evidence type="ECO:0000313" key="6">
    <source>
        <dbReference type="Proteomes" id="UP001595906"/>
    </source>
</evidence>
<dbReference type="PANTHER" id="PTHR34220">
    <property type="entry name" value="SENSOR HISTIDINE KINASE YPDA"/>
    <property type="match status" value="1"/>
</dbReference>
<keyword evidence="2" id="KW-1133">Transmembrane helix</keyword>
<evidence type="ECO:0000313" key="5">
    <source>
        <dbReference type="EMBL" id="MFC4233367.1"/>
    </source>
</evidence>
<sequence length="367" mass="43133">MVQEKNKKTPVWLVHICAWVVYSSFIYIANRLSKPNITVIEVAFFLLPFCTTFYVSLYSLGLYKKRGVLWGILTFIIVFIVMSALGYCYIYLLLPLAGMKLYTSNNYRLFLESAILGYVQYSAYAMLYFYVRETVRTEQKLRWLQEEKLQLEKQKMQRELENAILKQQELKSQQDKLQYEYAFLRSQINPHFLHNTLNVLFSQALEFSQELADNILKLSGMMRYSLESVEFESGKVPIEKELEHLQTLLDIHNLRFGDTKIIEYSTEGEVQGQILPPLSIITIVENAFKYGDLKDPSNPLLIKVRLLPQEIYFYCRNKKRKNNIQLSSLNIGITNLSKRLDVAFKDMYEMKATNEDDFYTFELTIKN</sequence>
<protein>
    <submittedName>
        <fullName evidence="5">Sensor histidine kinase</fullName>
        <ecNumber evidence="5">2.7.13.3</ecNumber>
    </submittedName>
</protein>
<comment type="caution">
    <text evidence="5">The sequence shown here is derived from an EMBL/GenBank/DDBJ whole genome shotgun (WGS) entry which is preliminary data.</text>
</comment>
<feature type="domain" description="Signal transduction histidine kinase internal region" evidence="3">
    <location>
        <begin position="180"/>
        <end position="258"/>
    </location>
</feature>
<dbReference type="PANTHER" id="PTHR34220:SF7">
    <property type="entry name" value="SENSOR HISTIDINE KINASE YPDA"/>
    <property type="match status" value="1"/>
</dbReference>